<name>A0A1G2KRF8_9BACT</name>
<gene>
    <name evidence="1" type="ORF">A3C12_01010</name>
</gene>
<accession>A0A1G2KRF8</accession>
<comment type="caution">
    <text evidence="1">The sequence shown here is derived from an EMBL/GenBank/DDBJ whole genome shotgun (WGS) entry which is preliminary data.</text>
</comment>
<dbReference type="AlphaFoldDB" id="A0A1G2KRF8"/>
<evidence type="ECO:0000313" key="1">
    <source>
        <dbReference type="EMBL" id="OHA01933.1"/>
    </source>
</evidence>
<proteinExistence type="predicted"/>
<sequence length="171" mass="19140">MTRRISASTQDDLEFWRGQPLDESYKQVVKAISRLSFSGVAHVLLNDGSAVFNANVDAWKMRVCIGRFAYPVLLAAFCKYGQDAVVSRHSFIAPRTLKEGEALQFSHIGSAAELEEFFARAVPQNFDHWHKAYRESLRPDDTSKVVFQLLQISGAERGIVVSLARVGSTDF</sequence>
<protein>
    <submittedName>
        <fullName evidence="1">Uncharacterized protein</fullName>
    </submittedName>
</protein>
<organism evidence="1 2">
    <name type="scientific">Candidatus Sungbacteria bacterium RIFCSPHIGHO2_02_FULL_49_20</name>
    <dbReference type="NCBI Taxonomy" id="1802272"/>
    <lineage>
        <taxon>Bacteria</taxon>
        <taxon>Candidatus Sungiibacteriota</taxon>
    </lineage>
</organism>
<evidence type="ECO:0000313" key="2">
    <source>
        <dbReference type="Proteomes" id="UP000178710"/>
    </source>
</evidence>
<dbReference type="EMBL" id="MHQK01000015">
    <property type="protein sequence ID" value="OHA01933.1"/>
    <property type="molecule type" value="Genomic_DNA"/>
</dbReference>
<reference evidence="1 2" key="1">
    <citation type="journal article" date="2016" name="Nat. Commun.">
        <title>Thousands of microbial genomes shed light on interconnected biogeochemical processes in an aquifer system.</title>
        <authorList>
            <person name="Anantharaman K."/>
            <person name="Brown C.T."/>
            <person name="Hug L.A."/>
            <person name="Sharon I."/>
            <person name="Castelle C.J."/>
            <person name="Probst A.J."/>
            <person name="Thomas B.C."/>
            <person name="Singh A."/>
            <person name="Wilkins M.J."/>
            <person name="Karaoz U."/>
            <person name="Brodie E.L."/>
            <person name="Williams K.H."/>
            <person name="Hubbard S.S."/>
            <person name="Banfield J.F."/>
        </authorList>
    </citation>
    <scope>NUCLEOTIDE SEQUENCE [LARGE SCALE GENOMIC DNA]</scope>
</reference>
<dbReference type="Proteomes" id="UP000178710">
    <property type="component" value="Unassembled WGS sequence"/>
</dbReference>